<protein>
    <recommendedName>
        <fullName evidence="5">Type I restriction modification DNA specificity domain-containing protein</fullName>
    </recommendedName>
</protein>
<sequence>MDHVEAQTTRILGSVSAGSMKSSAARFYTGDVLYGRLRPYLNKVAQPAFDGLASAEFIVFPDTEITTSKFLKFRLNAADFVSFASHLNEGDRPRVNFEQIGEFEILVPPINEQHRIVAKIEALFSELDKGIENFKTAREQLKIYRQSLLKHAFSGKLTEQWRAEYADKLESAETLLQRIQTERQQRYQQQLKDWEAGGKQGSKPKAPKTLPPLTTEELAELPELPMEWRWEKNENFLFEVKDGTHDTPKYVQDGIPFVTQKNIRNGKLVLDDVSFISEADHLAFSKRSNVQRGDVIISMIGHGRGQCCIVDTDLIFSIKNVGLFKFFHKLQSNKYLCYYYQSKMGGDLVLATSKGGAQPFIGLTELRNWAIPITSFTEQCKIVEELDSKLSEIDQLDQTIFTALQQAEALRQSILKKAFSGQLVPQDPSDEPASVLLERIRAEQAVSDKPKTRKTKHA</sequence>
<dbReference type="EMBL" id="LUUL01000072">
    <property type="protein sequence ID" value="OAI26354.1"/>
    <property type="molecule type" value="Genomic_DNA"/>
</dbReference>
<comment type="caution">
    <text evidence="6">The sequence shown here is derived from an EMBL/GenBank/DDBJ whole genome shotgun (WGS) entry which is preliminary data.</text>
</comment>
<evidence type="ECO:0000259" key="5">
    <source>
        <dbReference type="Pfam" id="PF01420"/>
    </source>
</evidence>
<comment type="similarity">
    <text evidence="1">Belongs to the type-I restriction system S methylase family.</text>
</comment>
<dbReference type="InterPro" id="IPR051212">
    <property type="entry name" value="Type-I_RE_S_subunit"/>
</dbReference>
<dbReference type="Pfam" id="PF01420">
    <property type="entry name" value="Methylase_S"/>
    <property type="match status" value="2"/>
</dbReference>
<proteinExistence type="inferred from homology"/>
<evidence type="ECO:0000313" key="7">
    <source>
        <dbReference type="Proteomes" id="UP000077734"/>
    </source>
</evidence>
<keyword evidence="7" id="KW-1185">Reference proteome</keyword>
<evidence type="ECO:0000256" key="3">
    <source>
        <dbReference type="ARBA" id="ARBA00023125"/>
    </source>
</evidence>
<dbReference type="InterPro" id="IPR044946">
    <property type="entry name" value="Restrct_endonuc_typeI_TRD_sf"/>
</dbReference>
<dbReference type="PANTHER" id="PTHR43140">
    <property type="entry name" value="TYPE-1 RESTRICTION ENZYME ECOKI SPECIFICITY PROTEIN"/>
    <property type="match status" value="1"/>
</dbReference>
<evidence type="ECO:0000256" key="2">
    <source>
        <dbReference type="ARBA" id="ARBA00022747"/>
    </source>
</evidence>
<name>A0AA91DD10_9GAMM</name>
<dbReference type="GO" id="GO:0009307">
    <property type="term" value="P:DNA restriction-modification system"/>
    <property type="evidence" value="ECO:0007669"/>
    <property type="project" value="UniProtKB-KW"/>
</dbReference>
<evidence type="ECO:0000313" key="6">
    <source>
        <dbReference type="EMBL" id="OAI26354.1"/>
    </source>
</evidence>
<evidence type="ECO:0000256" key="4">
    <source>
        <dbReference type="SAM" id="MobiDB-lite"/>
    </source>
</evidence>
<gene>
    <name evidence="6" type="ORF">A1356_11580</name>
</gene>
<keyword evidence="2" id="KW-0680">Restriction system</keyword>
<organism evidence="6 7">
    <name type="scientific">Methylomonas koyamae</name>
    <dbReference type="NCBI Taxonomy" id="702114"/>
    <lineage>
        <taxon>Bacteria</taxon>
        <taxon>Pseudomonadati</taxon>
        <taxon>Pseudomonadota</taxon>
        <taxon>Gammaproteobacteria</taxon>
        <taxon>Methylococcales</taxon>
        <taxon>Methylococcaceae</taxon>
        <taxon>Methylomonas</taxon>
    </lineage>
</organism>
<feature type="domain" description="Type I restriction modification DNA specificity" evidence="5">
    <location>
        <begin position="65"/>
        <end position="133"/>
    </location>
</feature>
<feature type="domain" description="Type I restriction modification DNA specificity" evidence="5">
    <location>
        <begin position="250"/>
        <end position="391"/>
    </location>
</feature>
<evidence type="ECO:0000256" key="1">
    <source>
        <dbReference type="ARBA" id="ARBA00010923"/>
    </source>
</evidence>
<dbReference type="REBASE" id="164932">
    <property type="entry name" value="S.Mko49807ORF11595P"/>
</dbReference>
<keyword evidence="3" id="KW-0238">DNA-binding</keyword>
<dbReference type="PANTHER" id="PTHR43140:SF1">
    <property type="entry name" value="TYPE I RESTRICTION ENZYME ECOKI SPECIFICITY SUBUNIT"/>
    <property type="match status" value="1"/>
</dbReference>
<dbReference type="InterPro" id="IPR000055">
    <property type="entry name" value="Restrct_endonuc_typeI_TRD"/>
</dbReference>
<dbReference type="SUPFAM" id="SSF116734">
    <property type="entry name" value="DNA methylase specificity domain"/>
    <property type="match status" value="2"/>
</dbReference>
<reference evidence="6 7" key="1">
    <citation type="submission" date="2016-03" db="EMBL/GenBank/DDBJ databases">
        <authorList>
            <person name="Heylen K."/>
            <person name="De Vos P."/>
            <person name="Vekeman B."/>
        </authorList>
    </citation>
    <scope>NUCLEOTIDE SEQUENCE [LARGE SCALE GENOMIC DNA]</scope>
    <source>
        <strain evidence="6 7">R-49807</strain>
    </source>
</reference>
<accession>A0AA91DD10</accession>
<feature type="region of interest" description="Disordered" evidence="4">
    <location>
        <begin position="188"/>
        <end position="211"/>
    </location>
</feature>
<dbReference type="CDD" id="cd17246">
    <property type="entry name" value="RMtype1_S_SonII-TRD2-CR2_like"/>
    <property type="match status" value="1"/>
</dbReference>
<dbReference type="Gene3D" id="3.90.220.20">
    <property type="entry name" value="DNA methylase specificity domains"/>
    <property type="match status" value="2"/>
</dbReference>
<dbReference type="AlphaFoldDB" id="A0AA91DD10"/>
<dbReference type="Proteomes" id="UP000077734">
    <property type="component" value="Unassembled WGS sequence"/>
</dbReference>
<dbReference type="GO" id="GO:0003677">
    <property type="term" value="F:DNA binding"/>
    <property type="evidence" value="ECO:0007669"/>
    <property type="project" value="UniProtKB-KW"/>
</dbReference>